<comment type="caution">
    <text evidence="2">The sequence shown here is derived from an EMBL/GenBank/DDBJ whole genome shotgun (WGS) entry which is preliminary data.</text>
</comment>
<keyword evidence="3" id="KW-1185">Reference proteome</keyword>
<dbReference type="SUPFAM" id="SSF52540">
    <property type="entry name" value="P-loop containing nucleoside triphosphate hydrolases"/>
    <property type="match status" value="1"/>
</dbReference>
<dbReference type="Pfam" id="PF13374">
    <property type="entry name" value="TPR_10"/>
    <property type="match status" value="4"/>
</dbReference>
<name>A0AAD6CS49_9EURO</name>
<dbReference type="PANTHER" id="PTHR46082:SF6">
    <property type="entry name" value="AAA+ ATPASE DOMAIN-CONTAINING PROTEIN-RELATED"/>
    <property type="match status" value="1"/>
</dbReference>
<dbReference type="InterPro" id="IPR053137">
    <property type="entry name" value="NLR-like"/>
</dbReference>
<sequence>MATGIGFNGPNDGQQIAINNGQITFNCHRKTECGIILTDGRSETLETTPSVLSTVPFGPDSDFIDRGPLLDQVHERFSSPPGRMALVGVGGVGKSKLAIEYSYKLREKSPEIWVFWIHASNATRFEQSFREIADRAKVPGRHDPKANIFKIVHNWLHAGGDDDGFLHEHSPMSQPLSTFIPRSPNGTIILTTRSQSVALRFVDKKDLIMVEPMDEPQALALLQKKLGGTDREDALKLVEALEFMPLAIIQAAAYIDSRSPRCSISQYLHDFQKSDRQRLRLLGHEAGNLYRDWDANNAILITWQLSFDHIRQIRESATDLLSLMSFFDRQGIADSLLRVQPNTTPGAQIHDFSEDSEDNEDSDTEYDLKANFEDDIRMLRDYSFISVNEEVTVLKMHGLVQLAMRNWLDIHGEIERWKRQFIENLSSKFPVAYYDNLATCQLLFPHVKSAVSQRPVSDDALQDWAALLYQGARYAWVKGNVIEMKSLIKVVIKTEEKILGPEHEDTLHGFEILGMANQMAGQFREAEEVLLRLLETRKKVLGAEHRDTLNTMTNLANVYFDQGRWQEAEALQVEVLKTLKRQLGVEDLGIVHSDMLLDSGNLARTYSRQGRLKDAEALEMQVLEARKRVLGAEHPHTLGSIEHLALIYTDQRRLQDAERLQIHVLETRKRVLGTGHLGAEHHDTLLSMHNLGSIYFKQNRLRDAKGLLINVLDTRQKTLGVEHPSTLVTMSFLAAIYEKEGFWQDSETLQMQVLEIRKRVLGTEHPDTLLSMSILALAYRDNDRVHDAEVLSLQVLDTRRRVLGADHRDTLRSMGDLAMIFTRQGKSKDAEALQVKVLDIQKRVLGAGNPETLLSMSNLKALYTSLERWQDCETIDSQILSFQKRDLGDGHPETLRSMYQLAKVRKRLGKHAEAIDLMTDYINFQTRTLGASHPDIVASTDTLMRWKTECLRIGA</sequence>
<dbReference type="PANTHER" id="PTHR46082">
    <property type="entry name" value="ATP/GTP-BINDING PROTEIN-RELATED"/>
    <property type="match status" value="1"/>
</dbReference>
<proteinExistence type="predicted"/>
<dbReference type="InterPro" id="IPR027417">
    <property type="entry name" value="P-loop_NTPase"/>
</dbReference>
<dbReference type="SUPFAM" id="SSF48452">
    <property type="entry name" value="TPR-like"/>
    <property type="match status" value="4"/>
</dbReference>
<dbReference type="Gene3D" id="3.40.50.300">
    <property type="entry name" value="P-loop containing nucleotide triphosphate hydrolases"/>
    <property type="match status" value="1"/>
</dbReference>
<organism evidence="2 3">
    <name type="scientific">Penicillium frequentans</name>
    <dbReference type="NCBI Taxonomy" id="3151616"/>
    <lineage>
        <taxon>Eukaryota</taxon>
        <taxon>Fungi</taxon>
        <taxon>Dikarya</taxon>
        <taxon>Ascomycota</taxon>
        <taxon>Pezizomycotina</taxon>
        <taxon>Eurotiomycetes</taxon>
        <taxon>Eurotiomycetidae</taxon>
        <taxon>Eurotiales</taxon>
        <taxon>Aspergillaceae</taxon>
        <taxon>Penicillium</taxon>
    </lineage>
</organism>
<reference evidence="2 3" key="1">
    <citation type="journal article" date="2023" name="IMA Fungus">
        <title>Comparative genomic study of the Penicillium genus elucidates a diverse pangenome and 15 lateral gene transfer events.</title>
        <authorList>
            <person name="Petersen C."/>
            <person name="Sorensen T."/>
            <person name="Nielsen M.R."/>
            <person name="Sondergaard T.E."/>
            <person name="Sorensen J.L."/>
            <person name="Fitzpatrick D.A."/>
            <person name="Frisvad J.C."/>
            <person name="Nielsen K.L."/>
        </authorList>
    </citation>
    <scope>NUCLEOTIDE SEQUENCE [LARGE SCALE GENOMIC DNA]</scope>
    <source>
        <strain evidence="2 3">IBT 35679</strain>
    </source>
</reference>
<protein>
    <submittedName>
        <fullName evidence="2">Kinesin</fullName>
    </submittedName>
</protein>
<gene>
    <name evidence="2" type="ORF">N7494_007157</name>
</gene>
<evidence type="ECO:0000259" key="1">
    <source>
        <dbReference type="Pfam" id="PF25000"/>
    </source>
</evidence>
<evidence type="ECO:0000313" key="2">
    <source>
        <dbReference type="EMBL" id="KAJ5537678.1"/>
    </source>
</evidence>
<evidence type="ECO:0000313" key="3">
    <source>
        <dbReference type="Proteomes" id="UP001220324"/>
    </source>
</evidence>
<dbReference type="Proteomes" id="UP001220324">
    <property type="component" value="Unassembled WGS sequence"/>
</dbReference>
<feature type="domain" description="DUF7779" evidence="1">
    <location>
        <begin position="312"/>
        <end position="408"/>
    </location>
</feature>
<dbReference type="EMBL" id="JAQIZZ010000006">
    <property type="protein sequence ID" value="KAJ5537678.1"/>
    <property type="molecule type" value="Genomic_DNA"/>
</dbReference>
<dbReference type="InterPro" id="IPR011990">
    <property type="entry name" value="TPR-like_helical_dom_sf"/>
</dbReference>
<dbReference type="AlphaFoldDB" id="A0AAD6CS49"/>
<dbReference type="InterPro" id="IPR056681">
    <property type="entry name" value="DUF7779"/>
</dbReference>
<accession>A0AAD6CS49</accession>
<dbReference type="Gene3D" id="1.25.40.10">
    <property type="entry name" value="Tetratricopeptide repeat domain"/>
    <property type="match status" value="3"/>
</dbReference>
<dbReference type="Pfam" id="PF13424">
    <property type="entry name" value="TPR_12"/>
    <property type="match status" value="3"/>
</dbReference>
<dbReference type="Pfam" id="PF25000">
    <property type="entry name" value="DUF7779"/>
    <property type="match status" value="1"/>
</dbReference>